<dbReference type="InterPro" id="IPR049500">
    <property type="entry name" value="Peptidase_M50B-like"/>
</dbReference>
<dbReference type="Pfam" id="PF13398">
    <property type="entry name" value="Peptidase_M50B"/>
    <property type="match status" value="1"/>
</dbReference>
<dbReference type="PANTHER" id="PTHR33979">
    <property type="entry name" value="OS02G0221600 PROTEIN"/>
    <property type="match status" value="1"/>
</dbReference>
<dbReference type="AlphaFoldDB" id="A0A4Y9YS71"/>
<reference evidence="2 3" key="1">
    <citation type="submission" date="2019-02" db="EMBL/GenBank/DDBJ databases">
        <title>Genome sequencing of the rare red list fungi Dentipellis fragilis.</title>
        <authorList>
            <person name="Buettner E."/>
            <person name="Kellner H."/>
        </authorList>
    </citation>
    <scope>NUCLEOTIDE SEQUENCE [LARGE SCALE GENOMIC DNA]</scope>
    <source>
        <strain evidence="2 3">DSM 105465</strain>
    </source>
</reference>
<evidence type="ECO:0000256" key="1">
    <source>
        <dbReference type="SAM" id="Phobius"/>
    </source>
</evidence>
<dbReference type="OrthoDB" id="40823at2759"/>
<feature type="transmembrane region" description="Helical" evidence="1">
    <location>
        <begin position="223"/>
        <end position="241"/>
    </location>
</feature>
<feature type="transmembrane region" description="Helical" evidence="1">
    <location>
        <begin position="248"/>
        <end position="266"/>
    </location>
</feature>
<dbReference type="EMBL" id="SEOQ01000366">
    <property type="protein sequence ID" value="TFY64630.1"/>
    <property type="molecule type" value="Genomic_DNA"/>
</dbReference>
<feature type="transmembrane region" description="Helical" evidence="1">
    <location>
        <begin position="343"/>
        <end position="365"/>
    </location>
</feature>
<keyword evidence="3" id="KW-1185">Reference proteome</keyword>
<gene>
    <name evidence="2" type="ORF">EVG20_g5876</name>
</gene>
<accession>A0A4Y9YS71</accession>
<protein>
    <recommendedName>
        <fullName evidence="4">Peptidase M50B-like-domain-containing protein</fullName>
    </recommendedName>
</protein>
<name>A0A4Y9YS71_9AGAM</name>
<keyword evidence="1" id="KW-0812">Transmembrane</keyword>
<sequence length="384" mass="42593">MSNAVTTCSTTQTKKFACQDKVPITRDVDASPSRGNRVRNFARRRQLYLASRTPRGELFTSLRADTAPSTPSQASRYTYIGAGLRRLPSSAWPVRGAPPLLIRPPPGPRLAISHLSFPHLTSSWLSSVAVYRLSAIVNIQEHVKPTHDQVPILYVIVVYTVVLFGFWTIPGARILINPLKLFAIGWHELCHVIVAIMTGGTIVKLTIDPNLGGCTIVEGGHPPSILAAGYFGSTVLGALFILSGFDTLVAKILSFVAGLGLIMPLALVRDKLTILLTLVYEGLLIGFWFIDHAQALRWYLLLLGVLHIFYVVWDITDDKFFRKTNDSDCTQFSLMYPRVSAQAWAFMWILFEIGMLIGFVLIGIAEFKRTPDQMYAEAAQFLPT</sequence>
<evidence type="ECO:0000313" key="3">
    <source>
        <dbReference type="Proteomes" id="UP000298327"/>
    </source>
</evidence>
<evidence type="ECO:0008006" key="4">
    <source>
        <dbReference type="Google" id="ProtNLM"/>
    </source>
</evidence>
<keyword evidence="1" id="KW-0472">Membrane</keyword>
<feature type="transmembrane region" description="Helical" evidence="1">
    <location>
        <begin position="152"/>
        <end position="169"/>
    </location>
</feature>
<dbReference type="PANTHER" id="PTHR33979:SF2">
    <property type="entry name" value="PEPTIDASE M50B-LIKE-DOMAIN-CONTAINING PROTEIN"/>
    <property type="match status" value="1"/>
</dbReference>
<keyword evidence="1" id="KW-1133">Transmembrane helix</keyword>
<organism evidence="2 3">
    <name type="scientific">Dentipellis fragilis</name>
    <dbReference type="NCBI Taxonomy" id="205917"/>
    <lineage>
        <taxon>Eukaryota</taxon>
        <taxon>Fungi</taxon>
        <taxon>Dikarya</taxon>
        <taxon>Basidiomycota</taxon>
        <taxon>Agaricomycotina</taxon>
        <taxon>Agaricomycetes</taxon>
        <taxon>Russulales</taxon>
        <taxon>Hericiaceae</taxon>
        <taxon>Dentipellis</taxon>
    </lineage>
</organism>
<feature type="transmembrane region" description="Helical" evidence="1">
    <location>
        <begin position="181"/>
        <end position="203"/>
    </location>
</feature>
<feature type="transmembrane region" description="Helical" evidence="1">
    <location>
        <begin position="272"/>
        <end position="289"/>
    </location>
</feature>
<feature type="transmembrane region" description="Helical" evidence="1">
    <location>
        <begin position="296"/>
        <end position="313"/>
    </location>
</feature>
<dbReference type="Proteomes" id="UP000298327">
    <property type="component" value="Unassembled WGS sequence"/>
</dbReference>
<evidence type="ECO:0000313" key="2">
    <source>
        <dbReference type="EMBL" id="TFY64630.1"/>
    </source>
</evidence>
<proteinExistence type="predicted"/>
<comment type="caution">
    <text evidence="2">The sequence shown here is derived from an EMBL/GenBank/DDBJ whole genome shotgun (WGS) entry which is preliminary data.</text>
</comment>